<dbReference type="SUPFAM" id="SSF63411">
    <property type="entry name" value="LuxS/MPP-like metallohydrolase"/>
    <property type="match status" value="2"/>
</dbReference>
<sequence length="467" mass="51026">MRRALISSRVTGSSFRLIVSKQTGRLLWPCWSCVTPYGRAMSEKSWSGWGQLLYLEGMALSQVEVLPNGLTLAVEERPWMPGVALQLLVPVGAVNDPEGMEGAASLLEGWLWKGAGSRDARALADAFDDLGVRRGSSSALEHTTFAAQFLAEKLPAVLSLYADVLMRPHLPAEALEAVRQIALQELASLEDQPPKKMFAALRQAVFASPHGRNPSGKKAHLEAMSAEALRRDFARRYAPQGAILALVGGVRFEQAREAVLNALGEWSGPGVSYPPIELQPVHAIHLEQDSAQVQIGLVYPDISFDHPEFYSARLAAQVLSGGSSSRLFTEVREKRGLVYSVYAAPNGVKGYSYLTAYAGTTPERADETLKVMQAEITRLSEGVTEAELERTRIGLRAALVMQDESSRSRAASIARDLYLLGRVRPLEEIEAQIAAVDVPRINRYLAANPYQNPWIATLGPRKLAVTE</sequence>
<evidence type="ECO:0000259" key="1">
    <source>
        <dbReference type="Pfam" id="PF00675"/>
    </source>
</evidence>
<dbReference type="Pfam" id="PF00675">
    <property type="entry name" value="Peptidase_M16"/>
    <property type="match status" value="1"/>
</dbReference>
<dbReference type="Gene3D" id="3.30.830.10">
    <property type="entry name" value="Metalloenzyme, LuxS/M16 peptidase-like"/>
    <property type="match status" value="2"/>
</dbReference>
<evidence type="ECO:0000313" key="4">
    <source>
        <dbReference type="Proteomes" id="UP000265443"/>
    </source>
</evidence>
<dbReference type="InterPro" id="IPR050361">
    <property type="entry name" value="MPP/UQCRC_Complex"/>
</dbReference>
<dbReference type="Proteomes" id="UP000265443">
    <property type="component" value="Unassembled WGS sequence"/>
</dbReference>
<dbReference type="GO" id="GO:0008233">
    <property type="term" value="F:peptidase activity"/>
    <property type="evidence" value="ECO:0007669"/>
    <property type="project" value="UniProtKB-KW"/>
</dbReference>
<dbReference type="Pfam" id="PF05193">
    <property type="entry name" value="Peptidase_M16_C"/>
    <property type="match status" value="1"/>
</dbReference>
<keyword evidence="4" id="KW-1185">Reference proteome</keyword>
<dbReference type="PANTHER" id="PTHR11851">
    <property type="entry name" value="METALLOPROTEASE"/>
    <property type="match status" value="1"/>
</dbReference>
<accession>A0ABX9MJM6</accession>
<protein>
    <submittedName>
        <fullName evidence="3">Zinc protease</fullName>
        <ecNumber evidence="3">3.4.24.-</ecNumber>
    </submittedName>
</protein>
<dbReference type="InterPro" id="IPR011249">
    <property type="entry name" value="Metalloenz_LuxS/M16"/>
</dbReference>
<name>A0ABX9MJM6_9DEIN</name>
<keyword evidence="3" id="KW-0645">Protease</keyword>
<dbReference type="InterPro" id="IPR011765">
    <property type="entry name" value="Pept_M16_N"/>
</dbReference>
<gene>
    <name evidence="3" type="ORF">Mhypo_02563</name>
</gene>
<dbReference type="PANTHER" id="PTHR11851:SF219">
    <property type="entry name" value="HYPOTHETICAL ZINC PROTEASE"/>
    <property type="match status" value="1"/>
</dbReference>
<feature type="domain" description="Peptidase M16 N-terminal" evidence="1">
    <location>
        <begin position="74"/>
        <end position="207"/>
    </location>
</feature>
<evidence type="ECO:0000259" key="2">
    <source>
        <dbReference type="Pfam" id="PF05193"/>
    </source>
</evidence>
<dbReference type="EC" id="3.4.24.-" evidence="3"/>
<comment type="caution">
    <text evidence="3">The sequence shown here is derived from an EMBL/GenBank/DDBJ whole genome shotgun (WGS) entry which is preliminary data.</text>
</comment>
<feature type="domain" description="Peptidase M16 C-terminal" evidence="2">
    <location>
        <begin position="224"/>
        <end position="393"/>
    </location>
</feature>
<dbReference type="InterPro" id="IPR007863">
    <property type="entry name" value="Peptidase_M16_C"/>
</dbReference>
<proteinExistence type="predicted"/>
<dbReference type="GO" id="GO:0006508">
    <property type="term" value="P:proteolysis"/>
    <property type="evidence" value="ECO:0007669"/>
    <property type="project" value="UniProtKB-KW"/>
</dbReference>
<reference evidence="3 4" key="1">
    <citation type="submission" date="2018-08" db="EMBL/GenBank/DDBJ databases">
        <title>Meiothermus hypogaeus DSM 23238 genome sequencing project.</title>
        <authorList>
            <person name="Da Costa M.S."/>
            <person name="Albuquerque L."/>
            <person name="Raposo P."/>
            <person name="Froufe H.J.C."/>
            <person name="Barroso C.S."/>
            <person name="Egas C."/>
        </authorList>
    </citation>
    <scope>NUCLEOTIDE SEQUENCE [LARGE SCALE GENOMIC DNA]</scope>
    <source>
        <strain evidence="3 4">DSM 23238</strain>
    </source>
</reference>
<keyword evidence="3" id="KW-0378">Hydrolase</keyword>
<organism evidence="3 4">
    <name type="scientific">Meiothermus hypogaeus</name>
    <dbReference type="NCBI Taxonomy" id="884155"/>
    <lineage>
        <taxon>Bacteria</taxon>
        <taxon>Thermotogati</taxon>
        <taxon>Deinococcota</taxon>
        <taxon>Deinococci</taxon>
        <taxon>Thermales</taxon>
        <taxon>Thermaceae</taxon>
        <taxon>Meiothermus</taxon>
    </lineage>
</organism>
<dbReference type="EMBL" id="QWKY01000055">
    <property type="protein sequence ID" value="RIH76266.1"/>
    <property type="molecule type" value="Genomic_DNA"/>
</dbReference>
<evidence type="ECO:0000313" key="3">
    <source>
        <dbReference type="EMBL" id="RIH76266.1"/>
    </source>
</evidence>